<accession>A0A433XE79</accession>
<feature type="transmembrane region" description="Helical" evidence="9">
    <location>
        <begin position="160"/>
        <end position="177"/>
    </location>
</feature>
<evidence type="ECO:0000256" key="3">
    <source>
        <dbReference type="ARBA" id="ARBA00022630"/>
    </source>
</evidence>
<feature type="transmembrane region" description="Helical" evidence="9">
    <location>
        <begin position="135"/>
        <end position="153"/>
    </location>
</feature>
<evidence type="ECO:0000256" key="7">
    <source>
        <dbReference type="ARBA" id="ARBA00022989"/>
    </source>
</evidence>
<keyword evidence="11" id="KW-1185">Reference proteome</keyword>
<dbReference type="GO" id="GO:0005886">
    <property type="term" value="C:plasma membrane"/>
    <property type="evidence" value="ECO:0007669"/>
    <property type="project" value="TreeGrafter"/>
</dbReference>
<keyword evidence="1" id="KW-0813">Transport</keyword>
<evidence type="ECO:0000256" key="6">
    <source>
        <dbReference type="ARBA" id="ARBA00022967"/>
    </source>
</evidence>
<comment type="caution">
    <text evidence="10">The sequence shown here is derived from an EMBL/GenBank/DDBJ whole genome shotgun (WGS) entry which is preliminary data.</text>
</comment>
<evidence type="ECO:0000313" key="10">
    <source>
        <dbReference type="EMBL" id="RUT32419.1"/>
    </source>
</evidence>
<evidence type="ECO:0000256" key="4">
    <source>
        <dbReference type="ARBA" id="ARBA00022643"/>
    </source>
</evidence>
<evidence type="ECO:0000256" key="5">
    <source>
        <dbReference type="ARBA" id="ARBA00022692"/>
    </source>
</evidence>
<dbReference type="Proteomes" id="UP000281547">
    <property type="component" value="Unassembled WGS sequence"/>
</dbReference>
<feature type="transmembrane region" description="Helical" evidence="9">
    <location>
        <begin position="112"/>
        <end position="129"/>
    </location>
</feature>
<name>A0A433XE79_9HYPH</name>
<dbReference type="RefSeq" id="WP_127187376.1">
    <property type="nucleotide sequence ID" value="NZ_RZNJ01000002.1"/>
</dbReference>
<keyword evidence="7 9" id="KW-1133">Transmembrane helix</keyword>
<evidence type="ECO:0000256" key="1">
    <source>
        <dbReference type="ARBA" id="ARBA00022448"/>
    </source>
</evidence>
<feature type="transmembrane region" description="Helical" evidence="9">
    <location>
        <begin position="87"/>
        <end position="105"/>
    </location>
</feature>
<reference evidence="10 11" key="1">
    <citation type="journal article" date="2016" name="Int. J. Syst. Evol. Microbiol.">
        <title>Arsenicitalea aurantiaca gen. nov., sp. nov., a new member of the family Hyphomicrobiaceae, isolated from high-arsenic sediment.</title>
        <authorList>
            <person name="Mu Y."/>
            <person name="Zhou L."/>
            <person name="Zeng X.C."/>
            <person name="Liu L."/>
            <person name="Pan Y."/>
            <person name="Chen X."/>
            <person name="Wang J."/>
            <person name="Li S."/>
            <person name="Li W.J."/>
            <person name="Wang Y."/>
        </authorList>
    </citation>
    <scope>NUCLEOTIDE SEQUENCE [LARGE SCALE GENOMIC DNA]</scope>
    <source>
        <strain evidence="10 11">42-50</strain>
    </source>
</reference>
<dbReference type="GO" id="GO:0055085">
    <property type="term" value="P:transmembrane transport"/>
    <property type="evidence" value="ECO:0007669"/>
    <property type="project" value="InterPro"/>
</dbReference>
<evidence type="ECO:0000256" key="9">
    <source>
        <dbReference type="SAM" id="Phobius"/>
    </source>
</evidence>
<keyword evidence="8 9" id="KW-0472">Membrane</keyword>
<proteinExistence type="predicted"/>
<dbReference type="PANTHER" id="PTHR30578:SF1">
    <property type="entry name" value="NA(+)-TRANSLOCATING NADH-QUINONE REDUCTASE SUBUNIT B"/>
    <property type="match status" value="1"/>
</dbReference>
<keyword evidence="2" id="KW-0597">Phosphoprotein</keyword>
<sequence>MMPSRLTPLATHPLLRGQLPVLAGLALPLLWSVWGDGPAVLGRVALVGAIVLAWQVVFTRIRRQGFGLEGISAAIIIALLVPATAPVWQLVLGTTFGVVIGLLVFGGYGRNILHPAVVTLAFLMFSFAGEGYREASALPIWTLVPALLLLTVSGQANWRVLAGALLGLLGLGWLQAVPEATDLAQTGLFWLVLLFLVADPVASAATDWSRPFHGLLFGVLATLFLQTGTAISTLVFAALMAAIFAPLLDAMAIAVNARIRERRHG</sequence>
<evidence type="ECO:0000256" key="8">
    <source>
        <dbReference type="ARBA" id="ARBA00023136"/>
    </source>
</evidence>
<dbReference type="EMBL" id="RZNJ01000002">
    <property type="protein sequence ID" value="RUT32419.1"/>
    <property type="molecule type" value="Genomic_DNA"/>
</dbReference>
<keyword evidence="4" id="KW-0288">FMN</keyword>
<dbReference type="InterPro" id="IPR004338">
    <property type="entry name" value="NqrB/RnfD"/>
</dbReference>
<dbReference type="Pfam" id="PF03116">
    <property type="entry name" value="NQR2_RnfD_RnfE"/>
    <property type="match status" value="2"/>
</dbReference>
<gene>
    <name evidence="10" type="ORF">EMQ25_04465</name>
</gene>
<protein>
    <submittedName>
        <fullName evidence="10">NADH-quinone reductase</fullName>
    </submittedName>
</protein>
<feature type="transmembrane region" description="Helical" evidence="9">
    <location>
        <begin position="40"/>
        <end position="58"/>
    </location>
</feature>
<feature type="transmembrane region" description="Helical" evidence="9">
    <location>
        <begin position="183"/>
        <end position="202"/>
    </location>
</feature>
<evidence type="ECO:0000313" key="11">
    <source>
        <dbReference type="Proteomes" id="UP000281547"/>
    </source>
</evidence>
<dbReference type="AlphaFoldDB" id="A0A433XE79"/>
<keyword evidence="5 9" id="KW-0812">Transmembrane</keyword>
<keyword evidence="3" id="KW-0285">Flavoprotein</keyword>
<dbReference type="PANTHER" id="PTHR30578">
    <property type="entry name" value="ELECTRON TRANSPORT COMPLEX PROTEIN RNFD"/>
    <property type="match status" value="1"/>
</dbReference>
<organism evidence="10 11">
    <name type="scientific">Arsenicitalea aurantiaca</name>
    <dbReference type="NCBI Taxonomy" id="1783274"/>
    <lineage>
        <taxon>Bacteria</taxon>
        <taxon>Pseudomonadati</taxon>
        <taxon>Pseudomonadota</taxon>
        <taxon>Alphaproteobacteria</taxon>
        <taxon>Hyphomicrobiales</taxon>
        <taxon>Devosiaceae</taxon>
        <taxon>Arsenicitalea</taxon>
    </lineage>
</organism>
<feature type="transmembrane region" description="Helical" evidence="9">
    <location>
        <begin position="14"/>
        <end position="34"/>
    </location>
</feature>
<evidence type="ECO:0000256" key="2">
    <source>
        <dbReference type="ARBA" id="ARBA00022553"/>
    </source>
</evidence>
<keyword evidence="6" id="KW-1278">Translocase</keyword>
<feature type="transmembrane region" description="Helical" evidence="9">
    <location>
        <begin position="65"/>
        <end position="81"/>
    </location>
</feature>
<feature type="transmembrane region" description="Helical" evidence="9">
    <location>
        <begin position="214"/>
        <end position="231"/>
    </location>
</feature>
<dbReference type="OrthoDB" id="9776359at2"/>
<feature type="transmembrane region" description="Helical" evidence="9">
    <location>
        <begin position="237"/>
        <end position="257"/>
    </location>
</feature>